<evidence type="ECO:0000313" key="4">
    <source>
        <dbReference type="EMBL" id="KAJ4150995.1"/>
    </source>
</evidence>
<sequence length="1343" mass="147144">MAETMEGLTTIGLAAEILAALDYGIRVQQRLTAAKRRSSPDIEEAVAKLKTGAARLNDGVVERFSSDAPVAAASCASSKLLENVAAEIAALPTEGQTNRSMLDRLKLTKKSSKIERHGMKETEMRLKEQVARLNELVSLSLQQDAENVLREIQLLPQITPAQISIVQSVLSSLRAAISSLRDSSTSAYEAFQTLAPQIENLVAKMQQNAALDALKFGKLHERFDSITIAEANTYAWLLPDASDYSGQAPVLSEHLAVAKKTFLDWLEAGSEFLYTSGKPGAGKSTLMKFICRHPQFYDCAARWAGDATLVVGRFFFWKPGQSEQKSINGMLRGLLYSILETRADIAAVAMPELCDSLRTDKTAAVSDDDVKNAFQKMLNAFSQSKRYAVMLVIDGLDEFEGEHGDLLALMQSWVSQYPSTIKICVSSREYGIFEDFFAGCPKLRLHDLTKDDMALLIASRFNTSTAFAQLPGRDLGTLTPLMVERAEGVFLWVILAISSLEDGMEGGDIKNAGELEGYVKRFPSELDEFLAHVHGSVSEYNRPWAYKAITLVHFAQFRVAELLASREGYPGVGLMDFMLMDEASSSWNLTMFSPRSDFKTATVEERLRLMRRKVLCRPKGFLAVSNLPNARTWPANGNGDDKLYITFTHRSVVEFLGSPSAVGMMATYIGSFDAFFALASSDLAALRFAPPTVYPLLKDKVDLPPGDSVELTELLADSFVRRIRELIECAMALEKGGSARFLSILDAIGDAIKRHLTLLLPLKRIRLAPEDNSPHQVLVNLTLANHIYEYSEWKRKQPMQNGGKKTMSSSLFRAFQAVIQRCRAASQPAVTIRGLEGGRPIRVINNTCLPSSSKTTAERLHKVLDEFLENGLDLNWSWHGTWHGTTTAAEDAWTCWQAILWAIVIGDLAHEEKPGDILALLLKHGAASDVKIISETPKGPLEIEDLEPSEGWYLVSPFENATSKLDSKSQVGNTSGRDAMLPAVLMHESVPNFQWAKERNWVLTLEDLAIFIRTFRCRETCPRVPCIRAPGYANLALAQTGILGHLFQPLLSHVFSTTAQLHLSCSPTAVTGLSLTMAPLTALFLALLPLINAQFTYPPPLTRPLTDYLSGGASSPLNFSVGDSLFGGWDTPSHLVSFLVYRCANSSTSTPIYPTNDSFTSGAGHLSADGTWMYMPGFTTPSQSAFPNGVNYGHVPLWLYAAFPAPNATTGDVCWFELYPGHEETVRVPPPADVGGVYDAVNNVTVNGDGAFYYATVPFWVHPAREDGLTVTWKVGSSQNAGGRGAPTPDVLRNSSGDAQRIISEFNLQPPKGSHKGDKNRGLRIHGGSVGVLLSFAVALCIL</sequence>
<dbReference type="Pfam" id="PF25053">
    <property type="entry name" value="DUF7791"/>
    <property type="match status" value="1"/>
</dbReference>
<dbReference type="GeneID" id="80898876"/>
<evidence type="ECO:0000259" key="3">
    <source>
        <dbReference type="Pfam" id="PF25053"/>
    </source>
</evidence>
<protein>
    <recommendedName>
        <fullName evidence="6">NACHT domain-containing protein</fullName>
    </recommendedName>
</protein>
<comment type="caution">
    <text evidence="4">The sequence shown here is derived from an EMBL/GenBank/DDBJ whole genome shotgun (WGS) entry which is preliminary data.</text>
</comment>
<dbReference type="InterPro" id="IPR056693">
    <property type="entry name" value="DUF7791"/>
</dbReference>
<dbReference type="RefSeq" id="XP_056052709.1">
    <property type="nucleotide sequence ID" value="XM_056200905.1"/>
</dbReference>
<evidence type="ECO:0008006" key="6">
    <source>
        <dbReference type="Google" id="ProtNLM"/>
    </source>
</evidence>
<keyword evidence="1" id="KW-0677">Repeat</keyword>
<dbReference type="PANTHER" id="PTHR10039">
    <property type="entry name" value="AMELOGENIN"/>
    <property type="match status" value="1"/>
</dbReference>
<dbReference type="EMBL" id="JAJHUN010000009">
    <property type="protein sequence ID" value="KAJ4150995.1"/>
    <property type="molecule type" value="Genomic_DNA"/>
</dbReference>
<feature type="domain" description="Nephrocystin 3-like N-terminal" evidence="2">
    <location>
        <begin position="259"/>
        <end position="428"/>
    </location>
</feature>
<dbReference type="Pfam" id="PF24883">
    <property type="entry name" value="NPHP3_N"/>
    <property type="match status" value="1"/>
</dbReference>
<dbReference type="SUPFAM" id="SSF52540">
    <property type="entry name" value="P-loop containing nucleoside triphosphate hydrolases"/>
    <property type="match status" value="1"/>
</dbReference>
<dbReference type="InterPro" id="IPR027417">
    <property type="entry name" value="P-loop_NTPase"/>
</dbReference>
<evidence type="ECO:0000259" key="2">
    <source>
        <dbReference type="Pfam" id="PF24883"/>
    </source>
</evidence>
<name>A0A9W8ULE8_AKAMU</name>
<reference evidence="4" key="1">
    <citation type="journal article" date="2023" name="Access Microbiol">
        <title>De-novo genome assembly for Akanthomyces muscarius, a biocontrol agent of insect agricultural pests.</title>
        <authorList>
            <person name="Erdos Z."/>
            <person name="Studholme D.J."/>
            <person name="Raymond B."/>
            <person name="Sharma M."/>
        </authorList>
    </citation>
    <scope>NUCLEOTIDE SEQUENCE</scope>
    <source>
        <strain evidence="4">Ve6</strain>
    </source>
</reference>
<proteinExistence type="predicted"/>
<evidence type="ECO:0000256" key="1">
    <source>
        <dbReference type="ARBA" id="ARBA00022737"/>
    </source>
</evidence>
<evidence type="ECO:0000313" key="5">
    <source>
        <dbReference type="Proteomes" id="UP001144673"/>
    </source>
</evidence>
<accession>A0A9W8ULE8</accession>
<feature type="domain" description="DUF7791" evidence="3">
    <location>
        <begin position="572"/>
        <end position="687"/>
    </location>
</feature>
<organism evidence="4 5">
    <name type="scientific">Akanthomyces muscarius</name>
    <name type="common">Entomopathogenic fungus</name>
    <name type="synonym">Lecanicillium muscarium</name>
    <dbReference type="NCBI Taxonomy" id="2231603"/>
    <lineage>
        <taxon>Eukaryota</taxon>
        <taxon>Fungi</taxon>
        <taxon>Dikarya</taxon>
        <taxon>Ascomycota</taxon>
        <taxon>Pezizomycotina</taxon>
        <taxon>Sordariomycetes</taxon>
        <taxon>Hypocreomycetidae</taxon>
        <taxon>Hypocreales</taxon>
        <taxon>Cordycipitaceae</taxon>
        <taxon>Akanthomyces</taxon>
    </lineage>
</organism>
<dbReference type="PANTHER" id="PTHR10039:SF5">
    <property type="entry name" value="NACHT DOMAIN-CONTAINING PROTEIN"/>
    <property type="match status" value="1"/>
</dbReference>
<dbReference type="Gene3D" id="3.40.50.300">
    <property type="entry name" value="P-loop containing nucleotide triphosphate hydrolases"/>
    <property type="match status" value="1"/>
</dbReference>
<keyword evidence="5" id="KW-1185">Reference proteome</keyword>
<dbReference type="KEGG" id="amus:LMH87_011717"/>
<dbReference type="InterPro" id="IPR056884">
    <property type="entry name" value="NPHP3-like_N"/>
</dbReference>
<dbReference type="Proteomes" id="UP001144673">
    <property type="component" value="Chromosome 4"/>
</dbReference>
<gene>
    <name evidence="4" type="ORF">LMH87_011717</name>
</gene>